<dbReference type="GO" id="GO:0016989">
    <property type="term" value="F:sigma factor antagonist activity"/>
    <property type="evidence" value="ECO:0007669"/>
    <property type="project" value="TreeGrafter"/>
</dbReference>
<comment type="subcellular location">
    <subcellularLocation>
        <location evidence="2">Cell membrane</location>
    </subcellularLocation>
    <subcellularLocation>
        <location evidence="1">Membrane</location>
        <topology evidence="1">Single-pass membrane protein</topology>
    </subcellularLocation>
</comment>
<gene>
    <name evidence="13" type="ORF">EV141_2036</name>
</gene>
<keyword evidence="6" id="KW-0805">Transcription regulation</keyword>
<keyword evidence="7" id="KW-0472">Membrane</keyword>
<name>A0A4Q7LK83_9MICO</name>
<reference evidence="13 14" key="1">
    <citation type="journal article" date="2015" name="Stand. Genomic Sci.">
        <title>Genomic Encyclopedia of Bacterial and Archaeal Type Strains, Phase III: the genomes of soil and plant-associated and newly described type strains.</title>
        <authorList>
            <person name="Whitman W.B."/>
            <person name="Woyke T."/>
            <person name="Klenk H.P."/>
            <person name="Zhou Y."/>
            <person name="Lilburn T.G."/>
            <person name="Beck B.J."/>
            <person name="De Vos P."/>
            <person name="Vandamme P."/>
            <person name="Eisen J.A."/>
            <person name="Garrity G."/>
            <person name="Hugenholtz P."/>
            <person name="Kyrpides N.C."/>
        </authorList>
    </citation>
    <scope>NUCLEOTIDE SEQUENCE [LARGE SCALE GENOMIC DNA]</scope>
    <source>
        <strain evidence="13 14">CV2</strain>
    </source>
</reference>
<organism evidence="13 14">
    <name type="scientific">Microcella putealis</name>
    <dbReference type="NCBI Taxonomy" id="337005"/>
    <lineage>
        <taxon>Bacteria</taxon>
        <taxon>Bacillati</taxon>
        <taxon>Actinomycetota</taxon>
        <taxon>Actinomycetes</taxon>
        <taxon>Micrococcales</taxon>
        <taxon>Microbacteriaceae</taxon>
        <taxon>Microcella</taxon>
    </lineage>
</organism>
<keyword evidence="8" id="KW-0804">Transcription</keyword>
<evidence type="ECO:0000256" key="5">
    <source>
        <dbReference type="ARBA" id="ARBA00022989"/>
    </source>
</evidence>
<dbReference type="Gene3D" id="1.10.10.1320">
    <property type="entry name" value="Anti-sigma factor, zinc-finger domain"/>
    <property type="match status" value="1"/>
</dbReference>
<dbReference type="PANTHER" id="PTHR37461:SF1">
    <property type="entry name" value="ANTI-SIGMA-K FACTOR RSKA"/>
    <property type="match status" value="1"/>
</dbReference>
<dbReference type="GO" id="GO:0006417">
    <property type="term" value="P:regulation of translation"/>
    <property type="evidence" value="ECO:0007669"/>
    <property type="project" value="TreeGrafter"/>
</dbReference>
<keyword evidence="14" id="KW-1185">Reference proteome</keyword>
<evidence type="ECO:0000256" key="7">
    <source>
        <dbReference type="ARBA" id="ARBA00023136"/>
    </source>
</evidence>
<dbReference type="Pfam" id="PF10099">
    <property type="entry name" value="RskA_C"/>
    <property type="match status" value="1"/>
</dbReference>
<dbReference type="AlphaFoldDB" id="A0A4Q7LK83"/>
<evidence type="ECO:0000256" key="1">
    <source>
        <dbReference type="ARBA" id="ARBA00004167"/>
    </source>
</evidence>
<proteinExistence type="predicted"/>
<accession>A0A4Q7LK83</accession>
<keyword evidence="4" id="KW-0812">Transmembrane</keyword>
<evidence type="ECO:0000256" key="2">
    <source>
        <dbReference type="ARBA" id="ARBA00004236"/>
    </source>
</evidence>
<evidence type="ECO:0000256" key="10">
    <source>
        <dbReference type="ARBA" id="ARBA00030803"/>
    </source>
</evidence>
<evidence type="ECO:0000256" key="4">
    <source>
        <dbReference type="ARBA" id="ARBA00022692"/>
    </source>
</evidence>
<dbReference type="GO" id="GO:0005886">
    <property type="term" value="C:plasma membrane"/>
    <property type="evidence" value="ECO:0007669"/>
    <property type="project" value="UniProtKB-SubCell"/>
</dbReference>
<evidence type="ECO:0000256" key="3">
    <source>
        <dbReference type="ARBA" id="ARBA00022475"/>
    </source>
</evidence>
<dbReference type="Proteomes" id="UP000293519">
    <property type="component" value="Unassembled WGS sequence"/>
</dbReference>
<dbReference type="OrthoDB" id="153510at2"/>
<feature type="compositionally biased region" description="Low complexity" evidence="11">
    <location>
        <begin position="80"/>
        <end position="112"/>
    </location>
</feature>
<keyword evidence="5" id="KW-1133">Transmembrane helix</keyword>
<evidence type="ECO:0000256" key="6">
    <source>
        <dbReference type="ARBA" id="ARBA00023015"/>
    </source>
</evidence>
<feature type="domain" description="Anti-sigma K factor RskA C-terminal" evidence="12">
    <location>
        <begin position="148"/>
        <end position="283"/>
    </location>
</feature>
<dbReference type="InterPro" id="IPR051474">
    <property type="entry name" value="Anti-sigma-K/W_factor"/>
</dbReference>
<evidence type="ECO:0000256" key="11">
    <source>
        <dbReference type="SAM" id="MobiDB-lite"/>
    </source>
</evidence>
<evidence type="ECO:0000313" key="13">
    <source>
        <dbReference type="EMBL" id="RZS55055.1"/>
    </source>
</evidence>
<dbReference type="InterPro" id="IPR018764">
    <property type="entry name" value="RskA_C"/>
</dbReference>
<feature type="region of interest" description="Disordered" evidence="11">
    <location>
        <begin position="78"/>
        <end position="112"/>
    </location>
</feature>
<dbReference type="RefSeq" id="WP_130485852.1">
    <property type="nucleotide sequence ID" value="NZ_SGWW01000004.1"/>
</dbReference>
<comment type="caution">
    <text evidence="13">The sequence shown here is derived from an EMBL/GenBank/DDBJ whole genome shotgun (WGS) entry which is preliminary data.</text>
</comment>
<evidence type="ECO:0000256" key="8">
    <source>
        <dbReference type="ARBA" id="ARBA00023163"/>
    </source>
</evidence>
<keyword evidence="3" id="KW-1003">Cell membrane</keyword>
<evidence type="ECO:0000256" key="9">
    <source>
        <dbReference type="ARBA" id="ARBA00029829"/>
    </source>
</evidence>
<evidence type="ECO:0000259" key="12">
    <source>
        <dbReference type="Pfam" id="PF10099"/>
    </source>
</evidence>
<dbReference type="InterPro" id="IPR041916">
    <property type="entry name" value="Anti_sigma_zinc_sf"/>
</dbReference>
<dbReference type="PANTHER" id="PTHR37461">
    <property type="entry name" value="ANTI-SIGMA-K FACTOR RSKA"/>
    <property type="match status" value="1"/>
</dbReference>
<protein>
    <recommendedName>
        <fullName evidence="10">Regulator of SigK</fullName>
    </recommendedName>
    <alternativeName>
        <fullName evidence="9">Sigma-K anti-sigma factor RskA</fullName>
    </alternativeName>
</protein>
<dbReference type="EMBL" id="SGWW01000004">
    <property type="protein sequence ID" value="RZS55055.1"/>
    <property type="molecule type" value="Genomic_DNA"/>
</dbReference>
<sequence>MSALSNDMLETAAAYALGALDADEAAAFESVLATSPELQREVESLREVSGMLGAATAPVAPSAGLKQSLMAQVAATPQLPREQAPAAPTEPTAAPSDAAAPSHAAAHRAPTLAAVSATPAAAPAPIPMSGLASEKANARWFSRPASLVAAAAAAVALFFGGVFAADLVNPAANDQQVLAQVVAAPDATVASSEVAGGATASLVSSESLGVSVMVFDGLDELSSDEAYALWYITGDEIAPAGLFTVDGSGEVVQVLDGEFVAGTVVGVTVEPADGSPQPTSEPIVAIATTEA</sequence>
<evidence type="ECO:0000313" key="14">
    <source>
        <dbReference type="Proteomes" id="UP000293519"/>
    </source>
</evidence>